<dbReference type="PANTHER" id="PTHR23316">
    <property type="entry name" value="IMPORTIN ALPHA"/>
    <property type="match status" value="1"/>
</dbReference>
<dbReference type="EMBL" id="DS548367">
    <property type="protein sequence ID" value="EDR28814.1"/>
    <property type="molecule type" value="Genomic_DNA"/>
</dbReference>
<dbReference type="KEGG" id="edi:EDI_130910"/>
<proteinExistence type="inferred from homology"/>
<evidence type="ECO:0000256" key="3">
    <source>
        <dbReference type="ARBA" id="ARBA00022927"/>
    </source>
</evidence>
<dbReference type="GO" id="GO:0015031">
    <property type="term" value="P:protein transport"/>
    <property type="evidence" value="ECO:0007669"/>
    <property type="project" value="UniProtKB-KW"/>
</dbReference>
<evidence type="ECO:0000313" key="4">
    <source>
        <dbReference type="EMBL" id="EDR28814.1"/>
    </source>
</evidence>
<dbReference type="InterPro" id="IPR011989">
    <property type="entry name" value="ARM-like"/>
</dbReference>
<evidence type="ECO:0000256" key="2">
    <source>
        <dbReference type="ARBA" id="ARBA00022448"/>
    </source>
</evidence>
<dbReference type="GeneID" id="5879964"/>
<evidence type="ECO:0000256" key="1">
    <source>
        <dbReference type="ARBA" id="ARBA00010394"/>
    </source>
</evidence>
<gene>
    <name evidence="4" type="ORF">EDI_130910</name>
</gene>
<protein>
    <submittedName>
        <fullName evidence="4">Importin subunit alpha-3, putative</fullName>
    </submittedName>
</protein>
<dbReference type="OMA" id="CYNTFIV"/>
<dbReference type="eggNOG" id="KOG0166">
    <property type="taxonomic scope" value="Eukaryota"/>
</dbReference>
<dbReference type="OrthoDB" id="29145at2759"/>
<reference evidence="5" key="1">
    <citation type="submission" date="2007-12" db="EMBL/GenBank/DDBJ databases">
        <title>Annotation of Entamoeba dispar SAW760.</title>
        <authorList>
            <person name="Lorenzi H."/>
            <person name="Inman J."/>
            <person name="Schobel S."/>
            <person name="Amedeo P."/>
            <person name="Caler E."/>
        </authorList>
    </citation>
    <scope>NUCLEOTIDE SEQUENCE [LARGE SCALE GENOMIC DNA]</scope>
    <source>
        <strain evidence="5">ATCC PRA-260 / SAW760</strain>
    </source>
</reference>
<name>B0E9K7_ENTDS</name>
<dbReference type="VEuPathDB" id="AmoebaDB:EDI_130910"/>
<sequence length="481" mass="55550">MTNLRESPQRSFYLSLVNEKQALRKTKREEMLNKKRVIEESIQHTETKDQIRFNETYIEAALCEVQQPTTKNRIVDALFCLRNISPKPVMPSLMKLLDSSDENIVHDTLTVFINWSGTDSAFSKQIFTPTTLPIFVKLFDNSDEKIQSQIAWIVGNVSSEGGTYKQVCYNTFIVRLASLINHSLSITTVRVVVFSIVCLLISKPLLTIKKMESLLTLLVLVFDCADYQVCSDILGCFVICSEESDEEILTLCSQFFKDLFKGYLKCTTNLLSTKEMVLAKYFIKYVGNCLRMEEDMSLTKEIVELNFIKWMQDVAMYIQDPSVKKNCFWVIGNLCSTEYPCICSIINKKDLMNQVMLCINTEQDVNCKAMAILAFCNFFSVCDQDQFEKLCSKSLFFLTTNRILQERDPRTTKQALSGLYRMIRFMVINDIPFIEIIDTTGLYNSLHHLSETELDETSKQYVRMLMTCYEKYDTSDNLDEE</sequence>
<dbReference type="Gene3D" id="1.25.10.10">
    <property type="entry name" value="Leucine-rich Repeat Variant"/>
    <property type="match status" value="1"/>
</dbReference>
<dbReference type="SUPFAM" id="SSF48371">
    <property type="entry name" value="ARM repeat"/>
    <property type="match status" value="1"/>
</dbReference>
<comment type="similarity">
    <text evidence="1">Belongs to the importin alpha family.</text>
</comment>
<accession>B0E9K7</accession>
<keyword evidence="5" id="KW-1185">Reference proteome</keyword>
<evidence type="ECO:0000313" key="5">
    <source>
        <dbReference type="Proteomes" id="UP000008076"/>
    </source>
</evidence>
<dbReference type="RefSeq" id="XP_001735032.1">
    <property type="nucleotide sequence ID" value="XM_001734980.1"/>
</dbReference>
<keyword evidence="3" id="KW-0653">Protein transport</keyword>
<dbReference type="AlphaFoldDB" id="B0E9K7"/>
<dbReference type="InterPro" id="IPR016024">
    <property type="entry name" value="ARM-type_fold"/>
</dbReference>
<keyword evidence="2" id="KW-0813">Transport</keyword>
<dbReference type="Proteomes" id="UP000008076">
    <property type="component" value="Unassembled WGS sequence"/>
</dbReference>
<organism evidence="5">
    <name type="scientific">Entamoeba dispar (strain ATCC PRA-260 / SAW760)</name>
    <dbReference type="NCBI Taxonomy" id="370354"/>
    <lineage>
        <taxon>Eukaryota</taxon>
        <taxon>Amoebozoa</taxon>
        <taxon>Evosea</taxon>
        <taxon>Archamoebae</taxon>
        <taxon>Mastigamoebida</taxon>
        <taxon>Entamoebidae</taxon>
        <taxon>Entamoeba</taxon>
    </lineage>
</organism>